<dbReference type="HOGENOM" id="CLU_1105797_0_0_9"/>
<dbReference type="GeneID" id="60872093"/>
<reference evidence="1 2" key="1">
    <citation type="submission" date="2013-10" db="EMBL/GenBank/DDBJ databases">
        <title>The Genome Sequence of Enterococcus cecorum DSM 20682 (= ATCC 43198) (Illumina assembly).</title>
        <authorList>
            <consortium name="The Broad Institute Genomics Platform"/>
            <consortium name="The Broad Institute Genome Sequencing Center for Infectious Disease"/>
            <person name="Earl A."/>
            <person name="Russ C."/>
            <person name="Gilmore M."/>
            <person name="Surin D."/>
            <person name="Walker B."/>
            <person name="Young S."/>
            <person name="Zeng Q."/>
            <person name="Gargeya S."/>
            <person name="Fitzgerald M."/>
            <person name="Haas B."/>
            <person name="Abouelleil A."/>
            <person name="Allen A.W."/>
            <person name="Alvarado L."/>
            <person name="Arachchi H.M."/>
            <person name="Berlin A.M."/>
            <person name="Chapman S.B."/>
            <person name="Gainer-Dewar J."/>
            <person name="Goldberg J."/>
            <person name="Griggs A."/>
            <person name="Gujja S."/>
            <person name="Hansen M."/>
            <person name="Howarth C."/>
            <person name="Imamovic A."/>
            <person name="Ireland A."/>
            <person name="Larimer J."/>
            <person name="McCowan C."/>
            <person name="Murphy C."/>
            <person name="Pearson M."/>
            <person name="Poon T.W."/>
            <person name="Priest M."/>
            <person name="Roberts A."/>
            <person name="Saif S."/>
            <person name="Shea T."/>
            <person name="Sisk P."/>
            <person name="Sykes S."/>
            <person name="Wortman J."/>
            <person name="Nusbaum C."/>
            <person name="Birren B."/>
        </authorList>
    </citation>
    <scope>NUCLEOTIDE SEQUENCE [LARGE SCALE GENOMIC DNA]</scope>
    <source>
        <strain evidence="1 2">ATCC 43198</strain>
    </source>
</reference>
<accession>S1R083</accession>
<dbReference type="AlphaFoldDB" id="S1R083"/>
<gene>
    <name evidence="1" type="ORF">OMO_00942</name>
</gene>
<proteinExistence type="predicted"/>
<dbReference type="eggNOG" id="ENOG5030QY6">
    <property type="taxonomic scope" value="Bacteria"/>
</dbReference>
<protein>
    <submittedName>
        <fullName evidence="1">Uncharacterized protein</fullName>
    </submittedName>
</protein>
<evidence type="ECO:0000313" key="2">
    <source>
        <dbReference type="Proteomes" id="UP000017415"/>
    </source>
</evidence>
<dbReference type="PATRIC" id="fig|1121864.4.peg.1106"/>
<dbReference type="EMBL" id="AHYS01000004">
    <property type="protein sequence ID" value="ESK61954.1"/>
    <property type="molecule type" value="Genomic_DNA"/>
</dbReference>
<dbReference type="Proteomes" id="UP000017415">
    <property type="component" value="Unassembled WGS sequence"/>
</dbReference>
<keyword evidence="2" id="KW-1185">Reference proteome</keyword>
<evidence type="ECO:0000313" key="1">
    <source>
        <dbReference type="EMBL" id="ESK61954.1"/>
    </source>
</evidence>
<name>S1R083_9ENTE</name>
<sequence>MTLNNRSINTTELLNIVNNSKGIAESDLLKLLNCTASRLNTNLKSLADKKIIKKNRINQNIYYKSNVDFENIEHNKKLIGIMSIINQFNLKYSNVDLKESKKRKESYLILDIFKQINDILFTFSLRVNVVSLINIDDIAKEYAETVNQNYVDVLVVNQTKLFNVIKHKIVTKEIKKEILIYDSNLDSLYFFDSNSSELELVKIREHKQLLQFIQSNKLSSLVKNEYEIKNLNYQYIKKKRDKKKYRRREVV</sequence>
<dbReference type="OrthoDB" id="9985695at2"/>
<dbReference type="RefSeq" id="WP_016251290.1">
    <property type="nucleotide sequence ID" value="NZ_ASWI01000003.1"/>
</dbReference>
<organism evidence="1 2">
    <name type="scientific">Enterococcus cecorum DSM 20682 = ATCC 43198</name>
    <dbReference type="NCBI Taxonomy" id="1121864"/>
    <lineage>
        <taxon>Bacteria</taxon>
        <taxon>Bacillati</taxon>
        <taxon>Bacillota</taxon>
        <taxon>Bacilli</taxon>
        <taxon>Lactobacillales</taxon>
        <taxon>Enterococcaceae</taxon>
        <taxon>Enterococcus</taxon>
    </lineage>
</organism>
<comment type="caution">
    <text evidence="1">The sequence shown here is derived from an EMBL/GenBank/DDBJ whole genome shotgun (WGS) entry which is preliminary data.</text>
</comment>